<dbReference type="OrthoDB" id="9171at2157"/>
<dbReference type="Gene3D" id="2.60.40.10">
    <property type="entry name" value="Immunoglobulins"/>
    <property type="match status" value="1"/>
</dbReference>
<dbReference type="Pfam" id="PF22352">
    <property type="entry name" value="K319L-like_PKD"/>
    <property type="match status" value="1"/>
</dbReference>
<dbReference type="BioCyc" id="CNIT1237085:G1324-3470-MONOMER"/>
<evidence type="ECO:0000313" key="2">
    <source>
        <dbReference type="EMBL" id="AFU60384.1"/>
    </source>
</evidence>
<evidence type="ECO:0000313" key="3">
    <source>
        <dbReference type="Proteomes" id="UP000008037"/>
    </source>
</evidence>
<organism evidence="2 3">
    <name type="scientific">Nitrososphaera gargensis (strain Ga9.2)</name>
    <dbReference type="NCBI Taxonomy" id="1237085"/>
    <lineage>
        <taxon>Archaea</taxon>
        <taxon>Nitrososphaerota</taxon>
        <taxon>Nitrososphaeria</taxon>
        <taxon>Nitrososphaerales</taxon>
        <taxon>Nitrososphaeraceae</taxon>
        <taxon>Nitrososphaera</taxon>
    </lineage>
</organism>
<gene>
    <name evidence="2" type="ordered locus">Ngar_c34690</name>
</gene>
<protein>
    <submittedName>
        <fullName evidence="2">PKD domain-containing protein</fullName>
    </submittedName>
</protein>
<dbReference type="InterPro" id="IPR013783">
    <property type="entry name" value="Ig-like_fold"/>
</dbReference>
<feature type="compositionally biased region" description="Low complexity" evidence="1">
    <location>
        <begin position="39"/>
        <end position="63"/>
    </location>
</feature>
<accession>K0IP25</accession>
<keyword evidence="3" id="KW-1185">Reference proteome</keyword>
<evidence type="ECO:0000256" key="1">
    <source>
        <dbReference type="SAM" id="MobiDB-lite"/>
    </source>
</evidence>
<reference evidence="2 3" key="1">
    <citation type="journal article" date="2012" name="Environ. Microbiol.">
        <title>The genome of the ammonia-oxidizing Candidatus Nitrososphaera gargensis: insights into metabolic versatility and environmental adaptations.</title>
        <authorList>
            <person name="Spang A."/>
            <person name="Poehlein A."/>
            <person name="Offre P."/>
            <person name="Zumbragel S."/>
            <person name="Haider S."/>
            <person name="Rychlik N."/>
            <person name="Nowka B."/>
            <person name="Schmeisser C."/>
            <person name="Lebedeva E.V."/>
            <person name="Rattei T."/>
            <person name="Bohm C."/>
            <person name="Schmid M."/>
            <person name="Galushko A."/>
            <person name="Hatzenpichler R."/>
            <person name="Weinmaier T."/>
            <person name="Daniel R."/>
            <person name="Schleper C."/>
            <person name="Spieck E."/>
            <person name="Streit W."/>
            <person name="Wagner M."/>
        </authorList>
    </citation>
    <scope>NUCLEOTIDE SEQUENCE [LARGE SCALE GENOMIC DNA]</scope>
    <source>
        <strain evidence="3">Ga9.2</strain>
    </source>
</reference>
<dbReference type="AlphaFoldDB" id="K0IP25"/>
<feature type="compositionally biased region" description="Polar residues" evidence="1">
    <location>
        <begin position="9"/>
        <end position="29"/>
    </location>
</feature>
<name>K0IP25_NITGG</name>
<dbReference type="EMBL" id="CP002408">
    <property type="protein sequence ID" value="AFU60384.1"/>
    <property type="molecule type" value="Genomic_DNA"/>
</dbReference>
<dbReference type="STRING" id="1237085.Ngar_c34690"/>
<proteinExistence type="predicted"/>
<dbReference type="InParanoid" id="K0IP25"/>
<dbReference type="KEGG" id="nga:Ngar_c34690"/>
<feature type="region of interest" description="Disordered" evidence="1">
    <location>
        <begin position="1"/>
        <end position="95"/>
    </location>
</feature>
<dbReference type="Proteomes" id="UP000008037">
    <property type="component" value="Chromosome"/>
</dbReference>
<dbReference type="HOGENOM" id="CLU_1773262_0_0_2"/>
<dbReference type="GeneID" id="13797279"/>
<sequence>MRFFRGSRKQQGFSQNNAALASTDDNQTAQDEIEEQQDEQQSSNSMSSFSSDAEIPSTDNNTKSNDDNGSDSSSSGAEENQPPIANAGDDLTVNERETVTLSGVGSTDPDNDSLRFSWKQTVGEPTISLDGSNADTATFQAPAVDG</sequence>
<feature type="compositionally biased region" description="Polar residues" evidence="1">
    <location>
        <begin position="129"/>
        <end position="139"/>
    </location>
</feature>
<feature type="region of interest" description="Disordered" evidence="1">
    <location>
        <begin position="123"/>
        <end position="146"/>
    </location>
</feature>
<dbReference type="RefSeq" id="WP_015020916.1">
    <property type="nucleotide sequence ID" value="NC_018719.1"/>
</dbReference>